<dbReference type="SUPFAM" id="SSF63882">
    <property type="entry name" value="MoeA N-terminal region -like"/>
    <property type="match status" value="1"/>
</dbReference>
<dbReference type="InterPro" id="IPR036135">
    <property type="entry name" value="MoeA_linker/N_sf"/>
</dbReference>
<dbReference type="NCBIfam" id="NF045515">
    <property type="entry name" value="Glp_gephyrin"/>
    <property type="match status" value="1"/>
</dbReference>
<dbReference type="InterPro" id="IPR036688">
    <property type="entry name" value="MoeA_C_domain_IV_sf"/>
</dbReference>
<dbReference type="SMART" id="SM00852">
    <property type="entry name" value="MoCF_biosynth"/>
    <property type="match status" value="1"/>
</dbReference>
<dbReference type="CDD" id="cd00887">
    <property type="entry name" value="MoeA"/>
    <property type="match status" value="1"/>
</dbReference>
<dbReference type="InterPro" id="IPR005110">
    <property type="entry name" value="MoeA_linker/N"/>
</dbReference>
<dbReference type="SUPFAM" id="SSF53218">
    <property type="entry name" value="Molybdenum cofactor biosynthesis proteins"/>
    <property type="match status" value="1"/>
</dbReference>
<accession>A0ABY1NVG4</accession>
<dbReference type="SUPFAM" id="SSF63867">
    <property type="entry name" value="MoeA C-terminal domain-like"/>
    <property type="match status" value="1"/>
</dbReference>
<comment type="function">
    <text evidence="1 6">Catalyzes the insertion of molybdate into adenylated molybdopterin with the concomitant release of AMP.</text>
</comment>
<evidence type="ECO:0000256" key="2">
    <source>
        <dbReference type="ARBA" id="ARBA00005046"/>
    </source>
</evidence>
<dbReference type="Gene3D" id="3.90.105.10">
    <property type="entry name" value="Molybdopterin biosynthesis moea protein, domain 2"/>
    <property type="match status" value="1"/>
</dbReference>
<keyword evidence="6" id="KW-0500">Molybdenum</keyword>
<feature type="domain" description="MoaB/Mog" evidence="7">
    <location>
        <begin position="177"/>
        <end position="315"/>
    </location>
</feature>
<comment type="pathway">
    <text evidence="2 6">Cofactor biosynthesis; molybdopterin biosynthesis.</text>
</comment>
<proteinExistence type="inferred from homology"/>
<dbReference type="RefSeq" id="WP_283401017.1">
    <property type="nucleotide sequence ID" value="NZ_FXUB01000005.1"/>
</dbReference>
<dbReference type="Pfam" id="PF00994">
    <property type="entry name" value="MoCF_biosynth"/>
    <property type="match status" value="1"/>
</dbReference>
<organism evidence="8 9">
    <name type="scientific">Desulfurobacterium pacificum</name>
    <dbReference type="NCBI Taxonomy" id="240166"/>
    <lineage>
        <taxon>Bacteria</taxon>
        <taxon>Pseudomonadati</taxon>
        <taxon>Aquificota</taxon>
        <taxon>Aquificia</taxon>
        <taxon>Desulfurobacteriales</taxon>
        <taxon>Desulfurobacteriaceae</taxon>
        <taxon>Desulfurobacterium</taxon>
    </lineage>
</organism>
<name>A0ABY1NVG4_9BACT</name>
<evidence type="ECO:0000256" key="1">
    <source>
        <dbReference type="ARBA" id="ARBA00002901"/>
    </source>
</evidence>
<evidence type="ECO:0000256" key="6">
    <source>
        <dbReference type="RuleBase" id="RU365090"/>
    </source>
</evidence>
<dbReference type="InterPro" id="IPR038987">
    <property type="entry name" value="MoeA-like"/>
</dbReference>
<dbReference type="InterPro" id="IPR001453">
    <property type="entry name" value="MoaB/Mog_dom"/>
</dbReference>
<reference evidence="8 9" key="1">
    <citation type="submission" date="2017-05" db="EMBL/GenBank/DDBJ databases">
        <authorList>
            <person name="Varghese N."/>
            <person name="Submissions S."/>
        </authorList>
    </citation>
    <scope>NUCLEOTIDE SEQUENCE [LARGE SCALE GENOMIC DNA]</scope>
    <source>
        <strain evidence="8 9">DSM 15522</strain>
    </source>
</reference>
<sequence length="401" mass="43489">MKVKREEALDIVLNNVYSCGWEYVKLDNAYGRVLAEDVVSPVNVPDVNKSAVDGYGFKVSSLKELPAKLKIVGEVQAGDIGKFEVKEGEAVFVMTGGAVPDGVDAVVRVEDVSVEGNEVVVVDFPVKKGELVNFVGSEIKKGEVVLTLGEWLDYRKVGLLAGVGVYKVKVFRKPVVGIATTGNEVLEAYEPHRTGCVRNVNYYVLQGLLSEAGAVPINLGNLEDDLDLTVKKLEEAFDHVDVLVTTGGVSKGKYDFVKKAVELLGFDVKFTSTNIRPGRPLVFAVKGKKVFFGLPGYPSATLVNAVEFLLPAVRKMAGERQCENVYYEFEAGEGIRGKKGRVDFVRVNVKGNKVYNAGSQQTANFYTIATCDGLAVIGEDRGTVETGEKVNVLLFCNRSGL</sequence>
<dbReference type="Gene3D" id="2.170.190.11">
    <property type="entry name" value="Molybdopterin biosynthesis moea protein, domain 3"/>
    <property type="match status" value="1"/>
</dbReference>
<evidence type="ECO:0000256" key="4">
    <source>
        <dbReference type="ARBA" id="ARBA00023150"/>
    </source>
</evidence>
<comment type="cofactor">
    <cofactor evidence="6">
        <name>Mg(2+)</name>
        <dbReference type="ChEBI" id="CHEBI:18420"/>
    </cofactor>
</comment>
<evidence type="ECO:0000256" key="3">
    <source>
        <dbReference type="ARBA" id="ARBA00010763"/>
    </source>
</evidence>
<dbReference type="Proteomes" id="UP001157911">
    <property type="component" value="Unassembled WGS sequence"/>
</dbReference>
<evidence type="ECO:0000259" key="7">
    <source>
        <dbReference type="SMART" id="SM00852"/>
    </source>
</evidence>
<keyword evidence="6" id="KW-0808">Transferase</keyword>
<dbReference type="Pfam" id="PF03453">
    <property type="entry name" value="MoeA_N"/>
    <property type="match status" value="1"/>
</dbReference>
<dbReference type="PANTHER" id="PTHR10192">
    <property type="entry name" value="MOLYBDOPTERIN BIOSYNTHESIS PROTEIN"/>
    <property type="match status" value="1"/>
</dbReference>
<dbReference type="InterPro" id="IPR005111">
    <property type="entry name" value="MoeA_C_domain_IV"/>
</dbReference>
<keyword evidence="6" id="KW-0479">Metal-binding</keyword>
<comment type="similarity">
    <text evidence="3 6">Belongs to the MoeA family.</text>
</comment>
<dbReference type="EMBL" id="FXUB01000005">
    <property type="protein sequence ID" value="SMP17987.1"/>
    <property type="molecule type" value="Genomic_DNA"/>
</dbReference>
<keyword evidence="6" id="KW-0460">Magnesium</keyword>
<keyword evidence="4 6" id="KW-0501">Molybdenum cofactor biosynthesis</keyword>
<protein>
    <recommendedName>
        <fullName evidence="6">Molybdopterin molybdenumtransferase</fullName>
        <ecNumber evidence="6">2.10.1.1</ecNumber>
    </recommendedName>
</protein>
<comment type="catalytic activity">
    <reaction evidence="5">
        <text>adenylyl-molybdopterin + molybdate = Mo-molybdopterin + AMP + H(+)</text>
        <dbReference type="Rhea" id="RHEA:35047"/>
        <dbReference type="ChEBI" id="CHEBI:15378"/>
        <dbReference type="ChEBI" id="CHEBI:36264"/>
        <dbReference type="ChEBI" id="CHEBI:62727"/>
        <dbReference type="ChEBI" id="CHEBI:71302"/>
        <dbReference type="ChEBI" id="CHEBI:456215"/>
        <dbReference type="EC" id="2.10.1.1"/>
    </reaction>
</comment>
<keyword evidence="9" id="KW-1185">Reference proteome</keyword>
<dbReference type="PANTHER" id="PTHR10192:SF5">
    <property type="entry name" value="GEPHYRIN"/>
    <property type="match status" value="1"/>
</dbReference>
<evidence type="ECO:0000313" key="9">
    <source>
        <dbReference type="Proteomes" id="UP001157911"/>
    </source>
</evidence>
<dbReference type="Gene3D" id="2.40.340.10">
    <property type="entry name" value="MoeA, C-terminal, domain IV"/>
    <property type="match status" value="1"/>
</dbReference>
<evidence type="ECO:0000313" key="8">
    <source>
        <dbReference type="EMBL" id="SMP17987.1"/>
    </source>
</evidence>
<dbReference type="EC" id="2.10.1.1" evidence="6"/>
<dbReference type="Pfam" id="PF03454">
    <property type="entry name" value="MoeA_C"/>
    <property type="match status" value="1"/>
</dbReference>
<evidence type="ECO:0000256" key="5">
    <source>
        <dbReference type="ARBA" id="ARBA00047317"/>
    </source>
</evidence>
<dbReference type="NCBIfam" id="TIGR00177">
    <property type="entry name" value="molyb_syn"/>
    <property type="match status" value="1"/>
</dbReference>
<comment type="caution">
    <text evidence="8">The sequence shown here is derived from an EMBL/GenBank/DDBJ whole genome shotgun (WGS) entry which is preliminary data.</text>
</comment>
<gene>
    <name evidence="8" type="ORF">SAMN06265339_1576</name>
</gene>
<dbReference type="InterPro" id="IPR036425">
    <property type="entry name" value="MoaB/Mog-like_dom_sf"/>
</dbReference>
<dbReference type="Gene3D" id="3.40.980.10">
    <property type="entry name" value="MoaB/Mog-like domain"/>
    <property type="match status" value="1"/>
</dbReference>